<accession>A0A4Y9XN91</accession>
<evidence type="ECO:0000313" key="3">
    <source>
        <dbReference type="Proteomes" id="UP000298390"/>
    </source>
</evidence>
<name>A0A4Y9XN91_9APHY</name>
<sequence>MDNVAAVEPAMKRLRLTKARRDTEEKATENIITTAATKGRKPKLAQMSKTAKKTDNGGTTSVPARNTRSTAQTL</sequence>
<dbReference type="EMBL" id="SEKV01001157">
    <property type="protein sequence ID" value="TFY51560.1"/>
    <property type="molecule type" value="Genomic_DNA"/>
</dbReference>
<dbReference type="Proteomes" id="UP000298390">
    <property type="component" value="Unassembled WGS sequence"/>
</dbReference>
<evidence type="ECO:0000256" key="1">
    <source>
        <dbReference type="SAM" id="MobiDB-lite"/>
    </source>
</evidence>
<proteinExistence type="predicted"/>
<comment type="caution">
    <text evidence="2">The sequence shown here is derived from an EMBL/GenBank/DDBJ whole genome shotgun (WGS) entry which is preliminary data.</text>
</comment>
<protein>
    <submittedName>
        <fullName evidence="2">Uncharacterized protein</fullName>
    </submittedName>
</protein>
<feature type="region of interest" description="Disordered" evidence="1">
    <location>
        <begin position="35"/>
        <end position="74"/>
    </location>
</feature>
<feature type="compositionally biased region" description="Polar residues" evidence="1">
    <location>
        <begin position="56"/>
        <end position="74"/>
    </location>
</feature>
<dbReference type="AlphaFoldDB" id="A0A4Y9XN91"/>
<gene>
    <name evidence="2" type="ORF">EVJ58_g10501</name>
</gene>
<evidence type="ECO:0000313" key="2">
    <source>
        <dbReference type="EMBL" id="TFY51560.1"/>
    </source>
</evidence>
<reference evidence="2 3" key="1">
    <citation type="submission" date="2019-01" db="EMBL/GenBank/DDBJ databases">
        <title>Genome sequencing of the rare red list fungi Fomitopsis rosea.</title>
        <authorList>
            <person name="Buettner E."/>
            <person name="Kellner H."/>
        </authorList>
    </citation>
    <scope>NUCLEOTIDE SEQUENCE [LARGE SCALE GENOMIC DNA]</scope>
    <source>
        <strain evidence="2 3">DSM 105464</strain>
    </source>
</reference>
<organism evidence="2 3">
    <name type="scientific">Rhodofomes roseus</name>
    <dbReference type="NCBI Taxonomy" id="34475"/>
    <lineage>
        <taxon>Eukaryota</taxon>
        <taxon>Fungi</taxon>
        <taxon>Dikarya</taxon>
        <taxon>Basidiomycota</taxon>
        <taxon>Agaricomycotina</taxon>
        <taxon>Agaricomycetes</taxon>
        <taxon>Polyporales</taxon>
        <taxon>Rhodofomes</taxon>
    </lineage>
</organism>